<sequence>MSYAYSEGFNDYERNTESQVDDFLTRCSHFLGVGEKASASAIPHSQSYFALKSTASPGKARTRDPLSAKSPRHLDIPSVKRHQPMLGSVATPESPASVCGSEGRISIMPPKSARTVRRACSAAGGSPQQFKASPRTAMDRLPTSSMAFTPTTIHSARRFGESPRPRPRMASPTRANEDVETRQGMLASAHRTQSSPLFKKSELETFDRMAETQLAEARERDLEEAEEVASSAQDDVNIAKEYSDDVANRADDILARLRAIWSGFEARVGQDGEAPPADNSERPPHSEEDCIERMLVVPEVLGDVDVLVDEILVGFDTEAAYRARGARIKAGRKLAVKEKPVKKPDQPIDAYIERIKVLEARAGH</sequence>
<dbReference type="AlphaFoldDB" id="A0A8J6E151"/>
<reference evidence="3" key="1">
    <citation type="submission" date="2021-05" db="EMBL/GenBank/DDBJ databases">
        <title>A free-living protist that lacks canonical eukaryotic 1 DNA replication and segregation systems.</title>
        <authorList>
            <person name="Salas-Leiva D.E."/>
            <person name="Tromer E.C."/>
            <person name="Curtis B.A."/>
            <person name="Jerlstrom-Hultqvist J."/>
            <person name="Kolisko M."/>
            <person name="Yi Z."/>
            <person name="Salas-Leiva J.S."/>
            <person name="Gallot-Lavallee L."/>
            <person name="Kops G.J.P.L."/>
            <person name="Archibald J.M."/>
            <person name="Simpson A.G.B."/>
            <person name="Roger A.J."/>
        </authorList>
    </citation>
    <scope>NUCLEOTIDE SEQUENCE</scope>
    <source>
        <strain evidence="3">BICM</strain>
    </source>
</reference>
<evidence type="ECO:0000256" key="2">
    <source>
        <dbReference type="SAM" id="MobiDB-lite"/>
    </source>
</evidence>
<evidence type="ECO:0000313" key="4">
    <source>
        <dbReference type="Proteomes" id="UP000717585"/>
    </source>
</evidence>
<comment type="caution">
    <text evidence="3">The sequence shown here is derived from an EMBL/GenBank/DDBJ whole genome shotgun (WGS) entry which is preliminary data.</text>
</comment>
<feature type="coiled-coil region" evidence="1">
    <location>
        <begin position="215"/>
        <end position="242"/>
    </location>
</feature>
<proteinExistence type="predicted"/>
<dbReference type="EMBL" id="JAHDYR010000007">
    <property type="protein sequence ID" value="KAG9395889.1"/>
    <property type="molecule type" value="Genomic_DNA"/>
</dbReference>
<keyword evidence="1" id="KW-0175">Coiled coil</keyword>
<accession>A0A8J6E151</accession>
<dbReference type="Proteomes" id="UP000717585">
    <property type="component" value="Unassembled WGS sequence"/>
</dbReference>
<feature type="region of interest" description="Disordered" evidence="2">
    <location>
        <begin position="53"/>
        <end position="72"/>
    </location>
</feature>
<evidence type="ECO:0000313" key="3">
    <source>
        <dbReference type="EMBL" id="KAG9395889.1"/>
    </source>
</evidence>
<keyword evidence="4" id="KW-1185">Reference proteome</keyword>
<protein>
    <submittedName>
        <fullName evidence="3">Uncharacterized protein</fullName>
    </submittedName>
</protein>
<organism evidence="3 4">
    <name type="scientific">Carpediemonas membranifera</name>
    <dbReference type="NCBI Taxonomy" id="201153"/>
    <lineage>
        <taxon>Eukaryota</taxon>
        <taxon>Metamonada</taxon>
        <taxon>Carpediemonas-like organisms</taxon>
        <taxon>Carpediemonas</taxon>
    </lineage>
</organism>
<gene>
    <name evidence="3" type="ORF">J8273_2222</name>
</gene>
<feature type="region of interest" description="Disordered" evidence="2">
    <location>
        <begin position="151"/>
        <end position="179"/>
    </location>
</feature>
<name>A0A8J6E151_9EUKA</name>
<evidence type="ECO:0000256" key="1">
    <source>
        <dbReference type="SAM" id="Coils"/>
    </source>
</evidence>
<feature type="region of interest" description="Disordered" evidence="2">
    <location>
        <begin position="86"/>
        <end position="106"/>
    </location>
</feature>